<organism evidence="1 2">
    <name type="scientific">Segatella copri</name>
    <dbReference type="NCBI Taxonomy" id="165179"/>
    <lineage>
        <taxon>Bacteria</taxon>
        <taxon>Pseudomonadati</taxon>
        <taxon>Bacteroidota</taxon>
        <taxon>Bacteroidia</taxon>
        <taxon>Bacteroidales</taxon>
        <taxon>Prevotellaceae</taxon>
        <taxon>Segatella</taxon>
    </lineage>
</organism>
<dbReference type="EMBL" id="QRKB01000001">
    <property type="protein sequence ID" value="RHH85342.1"/>
    <property type="molecule type" value="Genomic_DNA"/>
</dbReference>
<dbReference type="Proteomes" id="UP000284548">
    <property type="component" value="Unassembled WGS sequence"/>
</dbReference>
<comment type="caution">
    <text evidence="1">The sequence shown here is derived from an EMBL/GenBank/DDBJ whole genome shotgun (WGS) entry which is preliminary data.</text>
</comment>
<evidence type="ECO:0000313" key="1">
    <source>
        <dbReference type="EMBL" id="RHH85342.1"/>
    </source>
</evidence>
<name>A0A3R6F221_9BACT</name>
<accession>A0A3R6F221</accession>
<protein>
    <submittedName>
        <fullName evidence="1">Uncharacterized protein</fullName>
    </submittedName>
</protein>
<dbReference type="RefSeq" id="WP_118253234.1">
    <property type="nucleotide sequence ID" value="NZ_JAQEAK010000021.1"/>
</dbReference>
<sequence length="132" mass="15530">MDKEKLKNDYENACNAYLKAFCEKHEFYGLDNTETFWIGGQVGGIANCGDFTFDMATIVTDIDKEAPEEELLKWYDYTIEASEFNLPIPNFDHWLMGCPITPSKWFENMRAKRKEFEDLLKQENERLKHGKK</sequence>
<dbReference type="AlphaFoldDB" id="A0A3R6F221"/>
<reference evidence="1 2" key="1">
    <citation type="submission" date="2018-08" db="EMBL/GenBank/DDBJ databases">
        <title>A genome reference for cultivated species of the human gut microbiota.</title>
        <authorList>
            <person name="Zou Y."/>
            <person name="Xue W."/>
            <person name="Luo G."/>
        </authorList>
    </citation>
    <scope>NUCLEOTIDE SEQUENCE [LARGE SCALE GENOMIC DNA]</scope>
    <source>
        <strain evidence="1 2">AM16-54</strain>
    </source>
</reference>
<evidence type="ECO:0000313" key="2">
    <source>
        <dbReference type="Proteomes" id="UP000284548"/>
    </source>
</evidence>
<gene>
    <name evidence="1" type="ORF">DW192_01020</name>
</gene>
<proteinExistence type="predicted"/>